<evidence type="ECO:0000256" key="2">
    <source>
        <dbReference type="ARBA" id="ARBA00022490"/>
    </source>
</evidence>
<dbReference type="OrthoDB" id="9801074at2"/>
<reference evidence="8 9" key="1">
    <citation type="journal article" date="2015" name="Genome Announc.">
        <title>Complete Genome Sequence of Methylobacterium aquaticum Strain 22A, Isolated from Racomitrium japonicum Moss.</title>
        <authorList>
            <person name="Tani A."/>
            <person name="Ogura Y."/>
            <person name="Hayashi T."/>
            <person name="Kimbara K."/>
        </authorList>
    </citation>
    <scope>NUCLEOTIDE SEQUENCE [LARGE SCALE GENOMIC DNA]</scope>
    <source>
        <strain evidence="8 9">MA-22A</strain>
    </source>
</reference>
<sequence>MNTGTVKWFNDQKGFGFIQPDDGGKDVFVHISAVERAGLRGLVEGQKVSYELQADRRDSSKMSAVNLQVA</sequence>
<dbReference type="PRINTS" id="PR00050">
    <property type="entry name" value="COLDSHOCK"/>
</dbReference>
<dbReference type="PANTHER" id="PTHR46565:SF20">
    <property type="entry name" value="COLD SHOCK DOMAIN-CONTAINING PROTEIN 4"/>
    <property type="match status" value="1"/>
</dbReference>
<dbReference type="Proteomes" id="UP000061432">
    <property type="component" value="Chromosome"/>
</dbReference>
<evidence type="ECO:0000256" key="4">
    <source>
        <dbReference type="ARBA" id="ARBA00023125"/>
    </source>
</evidence>
<reference evidence="9" key="2">
    <citation type="submission" date="2015-01" db="EMBL/GenBank/DDBJ databases">
        <title>Complete genome sequence of Methylobacterium aquaticum strain 22A.</title>
        <authorList>
            <person name="Tani A."/>
            <person name="Ogura Y."/>
            <person name="Hayashi T."/>
        </authorList>
    </citation>
    <scope>NUCLEOTIDE SEQUENCE [LARGE SCALE GENOMIC DNA]</scope>
    <source>
        <strain evidence="9">MA-22A</strain>
    </source>
</reference>
<evidence type="ECO:0000256" key="5">
    <source>
        <dbReference type="ARBA" id="ARBA00023159"/>
    </source>
</evidence>
<organism evidence="8 9">
    <name type="scientific">Methylobacterium aquaticum</name>
    <dbReference type="NCBI Taxonomy" id="270351"/>
    <lineage>
        <taxon>Bacteria</taxon>
        <taxon>Pseudomonadati</taxon>
        <taxon>Pseudomonadota</taxon>
        <taxon>Alphaproteobacteria</taxon>
        <taxon>Hyphomicrobiales</taxon>
        <taxon>Methylobacteriaceae</taxon>
        <taxon>Methylobacterium</taxon>
    </lineage>
</organism>
<keyword evidence="4" id="KW-0238">DNA-binding</keyword>
<dbReference type="PROSITE" id="PS51857">
    <property type="entry name" value="CSD_2"/>
    <property type="match status" value="1"/>
</dbReference>
<dbReference type="PATRIC" id="fig|270351.10.peg.1391"/>
<name>A0A0C6FI96_9HYPH</name>
<dbReference type="PANTHER" id="PTHR46565">
    <property type="entry name" value="COLD SHOCK DOMAIN PROTEIN 2"/>
    <property type="match status" value="1"/>
</dbReference>
<keyword evidence="3" id="KW-0805">Transcription regulation</keyword>
<keyword evidence="5" id="KW-0010">Activator</keyword>
<dbReference type="PROSITE" id="PS00352">
    <property type="entry name" value="CSD_1"/>
    <property type="match status" value="1"/>
</dbReference>
<dbReference type="SUPFAM" id="SSF50249">
    <property type="entry name" value="Nucleic acid-binding proteins"/>
    <property type="match status" value="1"/>
</dbReference>
<evidence type="ECO:0000256" key="3">
    <source>
        <dbReference type="ARBA" id="ARBA00023015"/>
    </source>
</evidence>
<dbReference type="InterPro" id="IPR012156">
    <property type="entry name" value="Cold_shock_CspA"/>
</dbReference>
<dbReference type="FunFam" id="2.40.50.140:FF:000006">
    <property type="entry name" value="Cold shock protein CspC"/>
    <property type="match status" value="1"/>
</dbReference>
<dbReference type="EMBL" id="AP014704">
    <property type="protein sequence ID" value="BAQ44794.1"/>
    <property type="molecule type" value="Genomic_DNA"/>
</dbReference>
<dbReference type="GO" id="GO:0005829">
    <property type="term" value="C:cytosol"/>
    <property type="evidence" value="ECO:0007669"/>
    <property type="project" value="UniProtKB-ARBA"/>
</dbReference>
<dbReference type="GO" id="GO:0003677">
    <property type="term" value="F:DNA binding"/>
    <property type="evidence" value="ECO:0007669"/>
    <property type="project" value="UniProtKB-KW"/>
</dbReference>
<gene>
    <name evidence="8" type="primary">cspC</name>
    <name evidence="8" type="ORF">Maq22A_c07300</name>
</gene>
<dbReference type="CDD" id="cd04458">
    <property type="entry name" value="CSP_CDS"/>
    <property type="match status" value="1"/>
</dbReference>
<dbReference type="InterPro" id="IPR019844">
    <property type="entry name" value="CSD_CS"/>
</dbReference>
<keyword evidence="2" id="KW-0963">Cytoplasm</keyword>
<evidence type="ECO:0000256" key="6">
    <source>
        <dbReference type="ARBA" id="ARBA00023163"/>
    </source>
</evidence>
<accession>A0A0C6FI96</accession>
<dbReference type="InterPro" id="IPR012340">
    <property type="entry name" value="NA-bd_OB-fold"/>
</dbReference>
<comment type="subcellular location">
    <subcellularLocation>
        <location evidence="1 7">Cytoplasm</location>
    </subcellularLocation>
</comment>
<dbReference type="Pfam" id="PF00313">
    <property type="entry name" value="CSD"/>
    <property type="match status" value="1"/>
</dbReference>
<dbReference type="KEGG" id="maqu:Maq22A_c07300"/>
<dbReference type="RefSeq" id="WP_060846239.1">
    <property type="nucleotide sequence ID" value="NZ_AP014704.1"/>
</dbReference>
<dbReference type="STRING" id="270351.Maq22A_c07300"/>
<dbReference type="PIRSF" id="PIRSF002599">
    <property type="entry name" value="Cold_shock_A"/>
    <property type="match status" value="1"/>
</dbReference>
<dbReference type="Gene3D" id="2.40.50.140">
    <property type="entry name" value="Nucleic acid-binding proteins"/>
    <property type="match status" value="1"/>
</dbReference>
<evidence type="ECO:0000256" key="1">
    <source>
        <dbReference type="ARBA" id="ARBA00004496"/>
    </source>
</evidence>
<dbReference type="InterPro" id="IPR011129">
    <property type="entry name" value="CSD"/>
</dbReference>
<evidence type="ECO:0000313" key="8">
    <source>
        <dbReference type="EMBL" id="BAQ44794.1"/>
    </source>
</evidence>
<evidence type="ECO:0000313" key="9">
    <source>
        <dbReference type="Proteomes" id="UP000061432"/>
    </source>
</evidence>
<evidence type="ECO:0000256" key="7">
    <source>
        <dbReference type="RuleBase" id="RU000408"/>
    </source>
</evidence>
<keyword evidence="6" id="KW-0804">Transcription</keyword>
<dbReference type="SMART" id="SM00357">
    <property type="entry name" value="CSP"/>
    <property type="match status" value="1"/>
</dbReference>
<protein>
    <submittedName>
        <fullName evidence="8">Cold-shock protein</fullName>
    </submittedName>
</protein>
<dbReference type="AlphaFoldDB" id="A0A0C6FI96"/>
<dbReference type="InterPro" id="IPR002059">
    <property type="entry name" value="CSP_DNA-bd"/>
</dbReference>
<proteinExistence type="predicted"/>